<comment type="caution">
    <text evidence="3">The sequence shown here is derived from an EMBL/GenBank/DDBJ whole genome shotgun (WGS) entry which is preliminary data.</text>
</comment>
<evidence type="ECO:0000313" key="3">
    <source>
        <dbReference type="EMBL" id="KAA6361365.1"/>
    </source>
</evidence>
<accession>A0A5J4TVC6</accession>
<evidence type="ECO:0000256" key="2">
    <source>
        <dbReference type="SAM" id="MobiDB-lite"/>
    </source>
</evidence>
<dbReference type="AlphaFoldDB" id="A0A5J4TVC6"/>
<dbReference type="EMBL" id="SNRW01025655">
    <property type="protein sequence ID" value="KAA6361365.1"/>
    <property type="molecule type" value="Genomic_DNA"/>
</dbReference>
<feature type="coiled-coil region" evidence="1">
    <location>
        <begin position="196"/>
        <end position="223"/>
    </location>
</feature>
<name>A0A5J4TVC6_9EUKA</name>
<reference evidence="3 4" key="1">
    <citation type="submission" date="2019-03" db="EMBL/GenBank/DDBJ databases">
        <title>Single cell metagenomics reveals metabolic interactions within the superorganism composed of flagellate Streblomastix strix and complex community of Bacteroidetes bacteria on its surface.</title>
        <authorList>
            <person name="Treitli S.C."/>
            <person name="Kolisko M."/>
            <person name="Husnik F."/>
            <person name="Keeling P."/>
            <person name="Hampl V."/>
        </authorList>
    </citation>
    <scope>NUCLEOTIDE SEQUENCE [LARGE SCALE GENOMIC DNA]</scope>
    <source>
        <strain evidence="3">ST1C</strain>
    </source>
</reference>
<gene>
    <name evidence="3" type="ORF">EZS28_043108</name>
</gene>
<dbReference type="InterPro" id="IPR035983">
    <property type="entry name" value="Hect_E3_ubiquitin_ligase"/>
</dbReference>
<organism evidence="3 4">
    <name type="scientific">Streblomastix strix</name>
    <dbReference type="NCBI Taxonomy" id="222440"/>
    <lineage>
        <taxon>Eukaryota</taxon>
        <taxon>Metamonada</taxon>
        <taxon>Preaxostyla</taxon>
        <taxon>Oxymonadida</taxon>
        <taxon>Streblomastigidae</taxon>
        <taxon>Streblomastix</taxon>
    </lineage>
</organism>
<keyword evidence="1" id="KW-0175">Coiled coil</keyword>
<evidence type="ECO:0000256" key="1">
    <source>
        <dbReference type="SAM" id="Coils"/>
    </source>
</evidence>
<dbReference type="SUPFAM" id="SSF56204">
    <property type="entry name" value="Hect, E3 ligase catalytic domain"/>
    <property type="match status" value="1"/>
</dbReference>
<sequence length="402" mass="48330">MDILENYQNRIDQYINALHIEADYYESIIKQFEEKKEKNDEEEESQLDTFVSLNGLCNQCIEECLKEKIEYIEQMNVRLLIEQSRIQEQDEISRRCLNRTTLSRELDIEFFAVEQELKVLQMEKKANETEIQAIQQIRPQQPQEKESINRVISRKARIRVQQTFKITKEIRPLIRENEIRSHQAPMNNEQFKDEMLQKYLNTINELKLKLQQEQRLNDEFDVEINKDNIIIRNDEQRSERNQTHDLERNERQNIEINQRQSPEKIQIYNQQRDEEQSPERLSIQNRQRNRRAMSRNLQVQKDHQFGIKQEMKSKAKKDYPFGVDKEVKTQVHIECQIEQQSESVQEGRLRYPLIEGHTCGILIDVPLYPTKDVMKEYILYALNNTDRGIWDQLIIASDIQHV</sequence>
<evidence type="ECO:0000313" key="4">
    <source>
        <dbReference type="Proteomes" id="UP000324800"/>
    </source>
</evidence>
<proteinExistence type="predicted"/>
<feature type="region of interest" description="Disordered" evidence="2">
    <location>
        <begin position="235"/>
        <end position="293"/>
    </location>
</feature>
<dbReference type="Proteomes" id="UP000324800">
    <property type="component" value="Unassembled WGS sequence"/>
</dbReference>
<feature type="compositionally biased region" description="Basic and acidic residues" evidence="2">
    <location>
        <begin position="235"/>
        <end position="253"/>
    </location>
</feature>
<dbReference type="GO" id="GO:0004842">
    <property type="term" value="F:ubiquitin-protein transferase activity"/>
    <property type="evidence" value="ECO:0007669"/>
    <property type="project" value="InterPro"/>
</dbReference>
<protein>
    <submittedName>
        <fullName evidence="3">Uncharacterized protein</fullName>
    </submittedName>
</protein>